<dbReference type="PATRIC" id="fig|1107882.3.peg.5158"/>
<proteinExistence type="predicted"/>
<dbReference type="AlphaFoldDB" id="H0HYM6"/>
<keyword evidence="3" id="KW-1185">Reference proteome</keyword>
<reference evidence="2 3" key="1">
    <citation type="journal article" date="2012" name="J. Bacteriol.">
        <title>Draft Genome Sequence of Mesorhizobium alhagi CCNWXJ12-2T, a Novel Salt-Resistant Species Isolated from the Desert of Northwestern China.</title>
        <authorList>
            <person name="Zhou M."/>
            <person name="Chen W."/>
            <person name="Chen H."/>
            <person name="Wei G."/>
        </authorList>
    </citation>
    <scope>NUCLEOTIDE SEQUENCE [LARGE SCALE GENOMIC DNA]</scope>
    <source>
        <strain evidence="2 3">CCNWXJ12-2</strain>
    </source>
</reference>
<protein>
    <submittedName>
        <fullName evidence="2">Uncharacterized protein</fullName>
    </submittedName>
</protein>
<feature type="transmembrane region" description="Helical" evidence="1">
    <location>
        <begin position="28"/>
        <end position="47"/>
    </location>
</feature>
<keyword evidence="1" id="KW-0812">Transmembrane</keyword>
<accession>H0HYM6</accession>
<keyword evidence="1" id="KW-1133">Transmembrane helix</keyword>
<evidence type="ECO:0000256" key="1">
    <source>
        <dbReference type="SAM" id="Phobius"/>
    </source>
</evidence>
<keyword evidence="1" id="KW-0472">Membrane</keyword>
<organism evidence="2 3">
    <name type="scientific">Mesorhizobium alhagi CCNWXJ12-2</name>
    <dbReference type="NCBI Taxonomy" id="1107882"/>
    <lineage>
        <taxon>Bacteria</taxon>
        <taxon>Pseudomonadati</taxon>
        <taxon>Pseudomonadota</taxon>
        <taxon>Alphaproteobacteria</taxon>
        <taxon>Hyphomicrobiales</taxon>
        <taxon>Phyllobacteriaceae</taxon>
        <taxon>Allomesorhizobium</taxon>
    </lineage>
</organism>
<dbReference type="EMBL" id="AHAM01000223">
    <property type="protein sequence ID" value="EHK54182.1"/>
    <property type="molecule type" value="Genomic_DNA"/>
</dbReference>
<evidence type="ECO:0000313" key="2">
    <source>
        <dbReference type="EMBL" id="EHK54182.1"/>
    </source>
</evidence>
<dbReference type="Proteomes" id="UP000003250">
    <property type="component" value="Unassembled WGS sequence"/>
</dbReference>
<sequence length="48" mass="5567">MTVASQMPNRLHQQEHLYMDKSIYEARWILAPAIGLWIFGSFMGNLLS</sequence>
<gene>
    <name evidence="2" type="ORF">MAXJ12_26588</name>
</gene>
<evidence type="ECO:0000313" key="3">
    <source>
        <dbReference type="Proteomes" id="UP000003250"/>
    </source>
</evidence>
<name>H0HYM6_9HYPH</name>